<dbReference type="OrthoDB" id="6492012at2759"/>
<dbReference type="GeneID" id="108080620"/>
<dbReference type="RefSeq" id="XP_017030934.1">
    <property type="nucleotide sequence ID" value="XM_017175445.3"/>
</dbReference>
<dbReference type="Gene3D" id="3.80.10.10">
    <property type="entry name" value="Ribonuclease Inhibitor"/>
    <property type="match status" value="2"/>
</dbReference>
<gene>
    <name evidence="2" type="primary">LOC108080620</name>
</gene>
<evidence type="ECO:0000313" key="1">
    <source>
        <dbReference type="Proteomes" id="UP001652661"/>
    </source>
</evidence>
<keyword evidence="1" id="KW-1185">Reference proteome</keyword>
<dbReference type="PANTHER" id="PTHR13318">
    <property type="entry name" value="PARTNER OF PAIRED, ISOFORM B-RELATED"/>
    <property type="match status" value="1"/>
</dbReference>
<dbReference type="SUPFAM" id="SSF52058">
    <property type="entry name" value="L domain-like"/>
    <property type="match status" value="1"/>
</dbReference>
<organism evidence="1 2">
    <name type="scientific">Drosophila kikkawai</name>
    <name type="common">Fruit fly</name>
    <dbReference type="NCBI Taxonomy" id="30033"/>
    <lineage>
        <taxon>Eukaryota</taxon>
        <taxon>Metazoa</taxon>
        <taxon>Ecdysozoa</taxon>
        <taxon>Arthropoda</taxon>
        <taxon>Hexapoda</taxon>
        <taxon>Insecta</taxon>
        <taxon>Pterygota</taxon>
        <taxon>Neoptera</taxon>
        <taxon>Endopterygota</taxon>
        <taxon>Diptera</taxon>
        <taxon>Brachycera</taxon>
        <taxon>Muscomorpha</taxon>
        <taxon>Ephydroidea</taxon>
        <taxon>Drosophilidae</taxon>
        <taxon>Drosophila</taxon>
        <taxon>Sophophora</taxon>
    </lineage>
</organism>
<name>A0A6P4J745_DROKI</name>
<proteinExistence type="predicted"/>
<dbReference type="InterPro" id="IPR032675">
    <property type="entry name" value="LRR_dom_sf"/>
</dbReference>
<accession>A0A6P4J745</accession>
<dbReference type="GO" id="GO:0031146">
    <property type="term" value="P:SCF-dependent proteasomal ubiquitin-dependent protein catabolic process"/>
    <property type="evidence" value="ECO:0007669"/>
    <property type="project" value="TreeGrafter"/>
</dbReference>
<protein>
    <submittedName>
        <fullName evidence="2">Internalin I-like</fullName>
    </submittedName>
</protein>
<dbReference type="Proteomes" id="UP001652661">
    <property type="component" value="Chromosome 3L"/>
</dbReference>
<reference evidence="2" key="1">
    <citation type="submission" date="2025-08" db="UniProtKB">
        <authorList>
            <consortium name="RefSeq"/>
        </authorList>
    </citation>
    <scope>IDENTIFICATION</scope>
    <source>
        <strain evidence="2">14028-0561.14</strain>
        <tissue evidence="2">Whole fly</tissue>
    </source>
</reference>
<dbReference type="GO" id="GO:0019005">
    <property type="term" value="C:SCF ubiquitin ligase complex"/>
    <property type="evidence" value="ECO:0007669"/>
    <property type="project" value="TreeGrafter"/>
</dbReference>
<dbReference type="AlphaFoldDB" id="A0A6P4J745"/>
<evidence type="ECO:0000313" key="2">
    <source>
        <dbReference type="RefSeq" id="XP_017030934.1"/>
    </source>
</evidence>
<sequence>MSSHCDIINLPIEILGLVFKYIPVMRDKLNLAKSHCVLGKAFAFHAGNIFKEIEIEKRPIEDWSDILSLCGSSVNSIRALNYYNRDTDPVSAAKLASKHCPNLEKFSFRVCSSSWNQLKSLLLTLQNLSYIELRNCSENVSVVDALLQMPKLKHLQLYGVENHFIERVGELSNLTKLTMQNIERIDFFRVSRSLKNIKSLEINTAVFQKPNDLGDEQLLPKIELIKINSGIFQTPLPYLPSLKHLCIRSTFDYNMNPSKVFGESVLSYGKTLESLSFRANSYFFFNVDKIGILMKLKALKKLELPVESDDCFHDISQLENLEELSLLNSKITNRGAIMVINGCKKLQKLKICDCEMVNRNMIKAAVAALQHCSPRSDKPFLLRVSRDFGHVDKSKLGGVLDIEHVNPNDEF</sequence>